<name>A0A840EX02_9FLAO</name>
<dbReference type="InterPro" id="IPR052735">
    <property type="entry name" value="NAD_biosynth-regulator"/>
</dbReference>
<feature type="domain" description="NadR/Ttd14 AAA" evidence="1">
    <location>
        <begin position="14"/>
        <end position="173"/>
    </location>
</feature>
<comment type="caution">
    <text evidence="2">The sequence shown here is derived from an EMBL/GenBank/DDBJ whole genome shotgun (WGS) entry which is preliminary data.</text>
</comment>
<dbReference type="GO" id="GO:0016779">
    <property type="term" value="F:nucleotidyltransferase activity"/>
    <property type="evidence" value="ECO:0007669"/>
    <property type="project" value="UniProtKB-KW"/>
</dbReference>
<evidence type="ECO:0000313" key="2">
    <source>
        <dbReference type="EMBL" id="MBB4119357.1"/>
    </source>
</evidence>
<dbReference type="PANTHER" id="PTHR37512:SF1">
    <property type="entry name" value="NADR_TTD14 AAA DOMAIN-CONTAINING PROTEIN"/>
    <property type="match status" value="1"/>
</dbReference>
<dbReference type="Proteomes" id="UP000553034">
    <property type="component" value="Unassembled WGS sequence"/>
</dbReference>
<dbReference type="PANTHER" id="PTHR37512">
    <property type="entry name" value="TRIFUNCTIONAL NAD BIOSYNTHESIS/REGULATOR PROTEIN NADR"/>
    <property type="match status" value="1"/>
</dbReference>
<evidence type="ECO:0000259" key="1">
    <source>
        <dbReference type="Pfam" id="PF13521"/>
    </source>
</evidence>
<dbReference type="Pfam" id="PF13521">
    <property type="entry name" value="AAA_28"/>
    <property type="match status" value="1"/>
</dbReference>
<proteinExistence type="predicted"/>
<sequence length="187" mass="21780">MKESLKQTHTSCHRIVFFGPESTGKTSIAKQLAAHYNTSWVPEFAREYLQKKYDDVGIICEETDLIPIAKGQMELENTMAEKANKLLFCDTNMLQTYYYGKVYYENYKGETLKNAALKASYALYFLTYIDVPWEADDLRDKPHQREEMFNLFKQALEENNLPYVLLKGTAEERLQIAINAIEKNLKH</sequence>
<keyword evidence="2" id="KW-0808">Transferase</keyword>
<accession>A0A840EX02</accession>
<dbReference type="AlphaFoldDB" id="A0A840EX02"/>
<dbReference type="InterPro" id="IPR027417">
    <property type="entry name" value="P-loop_NTPase"/>
</dbReference>
<organism evidence="2 3">
    <name type="scientific">Mesonia hippocampi</name>
    <dbReference type="NCBI Taxonomy" id="1628250"/>
    <lineage>
        <taxon>Bacteria</taxon>
        <taxon>Pseudomonadati</taxon>
        <taxon>Bacteroidota</taxon>
        <taxon>Flavobacteriia</taxon>
        <taxon>Flavobacteriales</taxon>
        <taxon>Flavobacteriaceae</taxon>
        <taxon>Mesonia</taxon>
    </lineage>
</organism>
<keyword evidence="2" id="KW-0548">Nucleotidyltransferase</keyword>
<dbReference type="RefSeq" id="WP_183477712.1">
    <property type="nucleotide sequence ID" value="NZ_JACIFO010000006.1"/>
</dbReference>
<dbReference type="SUPFAM" id="SSF52540">
    <property type="entry name" value="P-loop containing nucleoside triphosphate hydrolases"/>
    <property type="match status" value="1"/>
</dbReference>
<dbReference type="InterPro" id="IPR038727">
    <property type="entry name" value="NadR/Ttd14_AAA_dom"/>
</dbReference>
<dbReference type="EMBL" id="JACIFO010000006">
    <property type="protein sequence ID" value="MBB4119357.1"/>
    <property type="molecule type" value="Genomic_DNA"/>
</dbReference>
<gene>
    <name evidence="2" type="ORF">GGR32_001655</name>
</gene>
<reference evidence="2 3" key="1">
    <citation type="submission" date="2020-08" db="EMBL/GenBank/DDBJ databases">
        <title>Genomic Encyclopedia of Type Strains, Phase IV (KMG-IV): sequencing the most valuable type-strain genomes for metagenomic binning, comparative biology and taxonomic classification.</title>
        <authorList>
            <person name="Goeker M."/>
        </authorList>
    </citation>
    <scope>NUCLEOTIDE SEQUENCE [LARGE SCALE GENOMIC DNA]</scope>
    <source>
        <strain evidence="2 3">DSM 29568</strain>
    </source>
</reference>
<evidence type="ECO:0000313" key="3">
    <source>
        <dbReference type="Proteomes" id="UP000553034"/>
    </source>
</evidence>
<protein>
    <submittedName>
        <fullName evidence="2">NadR type nicotinamide-nucleotide adenylyltransferase</fullName>
    </submittedName>
</protein>
<dbReference type="Gene3D" id="3.40.50.300">
    <property type="entry name" value="P-loop containing nucleotide triphosphate hydrolases"/>
    <property type="match status" value="1"/>
</dbReference>
<keyword evidence="3" id="KW-1185">Reference proteome</keyword>